<evidence type="ECO:0000313" key="2">
    <source>
        <dbReference type="Proteomes" id="UP000060487"/>
    </source>
</evidence>
<sequence>MLIDIIDHLVEGVHKAVQRGLERRLVVLDGDRDPGRSGELFQVEGHAGEGVGHLIGGTGDRDPVDGQLGVGRGAHGEVAAPQGADVGDPFGAAGIDRAAVFGGQHQTIGGAVVEHAGAQPRGGAPEIQGVDGGGEIVDGVGRPDGDAVLIRGRVAVEIVLRAAVVLERERPRPQQGGRGGHTRIHDRRVVGGQLGHMNGVVRGLGRGVGGDRDLILVGGADGMGRPGRGVLQLLGLGLQGEHPGFQLAEGGLLVGEEGLVPLIGFEAGLLRLQQLVHEIGWQTACHARECHIADCHENLLWIRLSSTTTPSRLSGGVEQHALQLTDSVCQIRDVVRGDSANLLTGLPVGHPNRCLLLLPFHQQIDGVQTLQRAIGLGHQGFQKQGVRRLSLHRNAHQITQRQDGASRIDGC</sequence>
<protein>
    <submittedName>
        <fullName evidence="1">Uncharacterized protein</fullName>
    </submittedName>
</protein>
<proteinExistence type="predicted"/>
<comment type="caution">
    <text evidence="1">The sequence shown here is derived from an EMBL/GenBank/DDBJ whole genome shotgun (WGS) entry which is preliminary data.</text>
</comment>
<dbReference type="Proteomes" id="UP000060487">
    <property type="component" value="Unassembled WGS sequence"/>
</dbReference>
<keyword evidence="2" id="KW-1185">Reference proteome</keyword>
<reference evidence="1 2" key="1">
    <citation type="submission" date="2015-11" db="EMBL/GenBank/DDBJ databases">
        <authorList>
            <person name="Lin W."/>
        </authorList>
    </citation>
    <scope>NUCLEOTIDE SEQUENCE [LARGE SCALE GENOMIC DNA]</scope>
    <source>
        <strain evidence="1 2">HCH-1</strain>
    </source>
</reference>
<evidence type="ECO:0000313" key="1">
    <source>
        <dbReference type="EMBL" id="KWT93053.1"/>
    </source>
</evidence>
<name>A0ABR5SJ23_9BACT</name>
<dbReference type="EMBL" id="LNQR01000015">
    <property type="protein sequence ID" value="KWT93053.1"/>
    <property type="molecule type" value="Genomic_DNA"/>
</dbReference>
<organism evidence="1 2">
    <name type="scientific">Candidatus Magnetominusculus xianensis</name>
    <dbReference type="NCBI Taxonomy" id="1748249"/>
    <lineage>
        <taxon>Bacteria</taxon>
        <taxon>Pseudomonadati</taxon>
        <taxon>Nitrospirota</taxon>
        <taxon>Nitrospiria</taxon>
        <taxon>Nitrospirales</taxon>
        <taxon>Nitrospiraceae</taxon>
        <taxon>Candidatus Magnetominusculus</taxon>
    </lineage>
</organism>
<gene>
    <name evidence="1" type="ORF">ASN18_0334</name>
</gene>
<accession>A0ABR5SJ23</accession>